<gene>
    <name evidence="2" type="ORF">Fcan01_16870</name>
</gene>
<evidence type="ECO:0000256" key="1">
    <source>
        <dbReference type="SAM" id="Phobius"/>
    </source>
</evidence>
<protein>
    <submittedName>
        <fullName evidence="2">Uncharacterized protein</fullName>
    </submittedName>
</protein>
<keyword evidence="1" id="KW-0472">Membrane</keyword>
<comment type="caution">
    <text evidence="2">The sequence shown here is derived from an EMBL/GenBank/DDBJ whole genome shotgun (WGS) entry which is preliminary data.</text>
</comment>
<reference evidence="2 3" key="1">
    <citation type="submission" date="2015-12" db="EMBL/GenBank/DDBJ databases">
        <title>The genome of Folsomia candida.</title>
        <authorList>
            <person name="Faddeeva A."/>
            <person name="Derks M.F."/>
            <person name="Anvar Y."/>
            <person name="Smit S."/>
            <person name="Van Straalen N."/>
            <person name="Roelofs D."/>
        </authorList>
    </citation>
    <scope>NUCLEOTIDE SEQUENCE [LARGE SCALE GENOMIC DNA]</scope>
    <source>
        <strain evidence="2 3">VU population</strain>
        <tissue evidence="2">Whole body</tissue>
    </source>
</reference>
<keyword evidence="1" id="KW-0812">Transmembrane</keyword>
<dbReference type="EMBL" id="LNIX01000012">
    <property type="protein sequence ID" value="OXA48108.1"/>
    <property type="molecule type" value="Genomic_DNA"/>
</dbReference>
<feature type="transmembrane region" description="Helical" evidence="1">
    <location>
        <begin position="83"/>
        <end position="106"/>
    </location>
</feature>
<name>A0A226DSV8_FOLCA</name>
<keyword evidence="1" id="KW-1133">Transmembrane helix</keyword>
<evidence type="ECO:0000313" key="3">
    <source>
        <dbReference type="Proteomes" id="UP000198287"/>
    </source>
</evidence>
<feature type="transmembrane region" description="Helical" evidence="1">
    <location>
        <begin position="49"/>
        <end position="71"/>
    </location>
</feature>
<dbReference type="AlphaFoldDB" id="A0A226DSV8"/>
<organism evidence="2 3">
    <name type="scientific">Folsomia candida</name>
    <name type="common">Springtail</name>
    <dbReference type="NCBI Taxonomy" id="158441"/>
    <lineage>
        <taxon>Eukaryota</taxon>
        <taxon>Metazoa</taxon>
        <taxon>Ecdysozoa</taxon>
        <taxon>Arthropoda</taxon>
        <taxon>Hexapoda</taxon>
        <taxon>Collembola</taxon>
        <taxon>Entomobryomorpha</taxon>
        <taxon>Isotomoidea</taxon>
        <taxon>Isotomidae</taxon>
        <taxon>Proisotominae</taxon>
        <taxon>Folsomia</taxon>
    </lineage>
</organism>
<dbReference type="Proteomes" id="UP000198287">
    <property type="component" value="Unassembled WGS sequence"/>
</dbReference>
<keyword evidence="3" id="KW-1185">Reference proteome</keyword>
<accession>A0A226DSV8</accession>
<proteinExistence type="predicted"/>
<sequence>MKLVPTIIKNDIAIKPLNPLVTWKPNDIVYCYKPLQIIGSQINLCYRSIILPTMLCMVVSGNVFGASLTLTLKSDLLNNPANFLYPFFAIESTIVIFGLGTLAGLVNKRSSGYITMITRKPIKSDLLFKKIAKSCPSIKIRFSSNFMAMSTPLVMANFCAKTTARLLLMK</sequence>
<evidence type="ECO:0000313" key="2">
    <source>
        <dbReference type="EMBL" id="OXA48108.1"/>
    </source>
</evidence>